<sequence length="65" mass="7843">MLNNYKCHIAFNKKNKNLYIPNPLHLTIFDYNEKLEKTLYEHVFKQILPIKEGKSTKKNKTLKKH</sequence>
<accession>A0AB39JBV2</accession>
<reference evidence="1" key="1">
    <citation type="submission" date="2024-03" db="EMBL/GenBank/DDBJ databases">
        <title>Eukaryotic viruses encode the ribosomal protein eL40.</title>
        <authorList>
            <person name="Thomy J."/>
            <person name="Schvarcz C.R."/>
            <person name="McBeain K.A."/>
            <person name="Edwards K.F."/>
            <person name="Steward G.F."/>
        </authorList>
    </citation>
    <scope>NUCLEOTIDE SEQUENCE</scope>
    <source>
        <strain evidence="1">FloV-SA2</strain>
    </source>
</reference>
<evidence type="ECO:0000313" key="1">
    <source>
        <dbReference type="EMBL" id="XDO02160.1"/>
    </source>
</evidence>
<dbReference type="EMBL" id="PP542043">
    <property type="protein sequence ID" value="XDO02160.1"/>
    <property type="molecule type" value="Genomic_DNA"/>
</dbReference>
<proteinExistence type="predicted"/>
<name>A0AB39JBV2_9VIRU</name>
<organism evidence="1">
    <name type="scientific">Florenciella sp. virus SA2</name>
    <dbReference type="NCBI Taxonomy" id="3240092"/>
    <lineage>
        <taxon>Viruses</taxon>
    </lineage>
</organism>
<gene>
    <name evidence="1" type="ORF">FloV-SA2_00342</name>
</gene>
<protein>
    <submittedName>
        <fullName evidence="1">Uncharacterized protein</fullName>
    </submittedName>
</protein>